<evidence type="ECO:0000256" key="2">
    <source>
        <dbReference type="SAM" id="MobiDB-lite"/>
    </source>
</evidence>
<dbReference type="Proteomes" id="UP000085678">
    <property type="component" value="Unplaced"/>
</dbReference>
<feature type="region of interest" description="Disordered" evidence="2">
    <location>
        <begin position="265"/>
        <end position="289"/>
    </location>
</feature>
<feature type="coiled-coil region" evidence="1">
    <location>
        <begin position="92"/>
        <end position="129"/>
    </location>
</feature>
<reference evidence="4 5" key="1">
    <citation type="submission" date="2025-04" db="UniProtKB">
        <authorList>
            <consortium name="RefSeq"/>
        </authorList>
    </citation>
    <scope>IDENTIFICATION</scope>
    <source>
        <tissue evidence="4 5">Gonads</tissue>
    </source>
</reference>
<evidence type="ECO:0000313" key="3">
    <source>
        <dbReference type="Proteomes" id="UP000085678"/>
    </source>
</evidence>
<name>A0A1S3KCX9_LINAN</name>
<sequence>MVLTDLPFNRHPLMHSRYMSIKRPGSPPPDSDEEDEKSKEAKEYAAFLKETERKCGPDGFLDSSKYTHTFNVKEGKSPRSPGATPRSVVDLAQKIEQDQKDYEKRIRLVEDHMWQHKQEERELKRVEGDIIKNQRSVRRSLKDFEQAIAKKRFLEDRKFNQGMEKYTNLQRDHVHQKEELTKQRTEKSISFDNSLKDKGRKVELAKSDLARKYKSKMSEMELRRIELMKIQQEFDLKMKKKEEEQFRLKQELAELSISLNMEAQKGRSIKEDAQRDSKKENKQRIDEDLTMQRTLDHKLTKSDSNVKTALMNRRKLSADLTLTKAHLNLKGREEGRHLQDTQIRLEDNSNIQRQLNQAALHAELDLKAKQIEQNLHAHDARKVSRLRQAVKEKKEKSEIMENQYSERFQKRFIEARRREHEDHLRHFQKTVTKAEEYEHSLYNKVREAEYARQKQEQTVRRLQNKLLEAKRKNAVKLKEEMVTIQKLEEELQQELVREKAALDKVHARREESYIQLQKHRQTMREDKHNLNEHEREHMRLLRVGAKSETFLTESY</sequence>
<dbReference type="GeneID" id="106180864"/>
<keyword evidence="3" id="KW-1185">Reference proteome</keyword>
<dbReference type="RefSeq" id="XP_013420488.1">
    <property type="nucleotide sequence ID" value="XM_013565034.1"/>
</dbReference>
<protein>
    <submittedName>
        <fullName evidence="4 5">Myosin-11</fullName>
    </submittedName>
</protein>
<evidence type="ECO:0000256" key="1">
    <source>
        <dbReference type="SAM" id="Coils"/>
    </source>
</evidence>
<feature type="compositionally biased region" description="Basic and acidic residues" evidence="2">
    <location>
        <begin position="265"/>
        <end position="287"/>
    </location>
</feature>
<gene>
    <name evidence="4 5" type="primary">LOC106180864</name>
</gene>
<evidence type="ECO:0000313" key="4">
    <source>
        <dbReference type="RefSeq" id="XP_013420487.1"/>
    </source>
</evidence>
<dbReference type="KEGG" id="lak:106180864"/>
<dbReference type="AlphaFoldDB" id="A0A1S3KCX9"/>
<accession>A0A1S3KCX9</accession>
<feature type="coiled-coil region" evidence="1">
    <location>
        <begin position="445"/>
        <end position="536"/>
    </location>
</feature>
<proteinExistence type="predicted"/>
<organism evidence="3 5">
    <name type="scientific">Lingula anatina</name>
    <name type="common">Brachiopod</name>
    <name type="synonym">Lingula unguis</name>
    <dbReference type="NCBI Taxonomy" id="7574"/>
    <lineage>
        <taxon>Eukaryota</taxon>
        <taxon>Metazoa</taxon>
        <taxon>Spiralia</taxon>
        <taxon>Lophotrochozoa</taxon>
        <taxon>Brachiopoda</taxon>
        <taxon>Linguliformea</taxon>
        <taxon>Lingulata</taxon>
        <taxon>Lingulida</taxon>
        <taxon>Linguloidea</taxon>
        <taxon>Lingulidae</taxon>
        <taxon>Lingula</taxon>
    </lineage>
</organism>
<dbReference type="OrthoDB" id="10070555at2759"/>
<dbReference type="OMA" id="TLNMEAQ"/>
<evidence type="ECO:0000313" key="5">
    <source>
        <dbReference type="RefSeq" id="XP_013420488.1"/>
    </source>
</evidence>
<keyword evidence="1" id="KW-0175">Coiled coil</keyword>
<feature type="region of interest" description="Disordered" evidence="2">
    <location>
        <begin position="13"/>
        <end position="41"/>
    </location>
</feature>
<dbReference type="RefSeq" id="XP_013420487.1">
    <property type="nucleotide sequence ID" value="XM_013565033.1"/>
</dbReference>